<protein>
    <submittedName>
        <fullName evidence="1">Uncharacterized protein</fullName>
    </submittedName>
</protein>
<evidence type="ECO:0000313" key="2">
    <source>
        <dbReference type="Proteomes" id="UP001189624"/>
    </source>
</evidence>
<dbReference type="EMBL" id="OY731399">
    <property type="protein sequence ID" value="CAJ1932552.1"/>
    <property type="molecule type" value="Genomic_DNA"/>
</dbReference>
<keyword evidence="2" id="KW-1185">Reference proteome</keyword>
<dbReference type="Gramene" id="rna-AYBTSS11_LOCUS5875">
    <property type="protein sequence ID" value="CAJ1932552.1"/>
    <property type="gene ID" value="gene-AYBTSS11_LOCUS5875"/>
</dbReference>
<proteinExistence type="predicted"/>
<evidence type="ECO:0000313" key="1">
    <source>
        <dbReference type="EMBL" id="CAJ1932552.1"/>
    </source>
</evidence>
<dbReference type="AlphaFoldDB" id="A0AA86VWT4"/>
<organism evidence="1 2">
    <name type="scientific">Sphenostylis stenocarpa</name>
    <dbReference type="NCBI Taxonomy" id="92480"/>
    <lineage>
        <taxon>Eukaryota</taxon>
        <taxon>Viridiplantae</taxon>
        <taxon>Streptophyta</taxon>
        <taxon>Embryophyta</taxon>
        <taxon>Tracheophyta</taxon>
        <taxon>Spermatophyta</taxon>
        <taxon>Magnoliopsida</taxon>
        <taxon>eudicotyledons</taxon>
        <taxon>Gunneridae</taxon>
        <taxon>Pentapetalae</taxon>
        <taxon>rosids</taxon>
        <taxon>fabids</taxon>
        <taxon>Fabales</taxon>
        <taxon>Fabaceae</taxon>
        <taxon>Papilionoideae</taxon>
        <taxon>50 kb inversion clade</taxon>
        <taxon>NPAAA clade</taxon>
        <taxon>indigoferoid/millettioid clade</taxon>
        <taxon>Phaseoleae</taxon>
        <taxon>Sphenostylis</taxon>
    </lineage>
</organism>
<name>A0AA86VWT4_9FABA</name>
<gene>
    <name evidence="1" type="ORF">AYBTSS11_LOCUS5875</name>
</gene>
<dbReference type="Proteomes" id="UP001189624">
    <property type="component" value="Chromosome 2"/>
</dbReference>
<sequence>MTSSSHGGSGGGIAARLKNAASTFCSNSQPLIADIAVQLEKDKHSDKVKELEDAVIELVGLSELGVQFSSRFKFLPIDTSLEKRFGS</sequence>
<accession>A0AA86VWT4</accession>
<reference evidence="1" key="1">
    <citation type="submission" date="2023-10" db="EMBL/GenBank/DDBJ databases">
        <authorList>
            <person name="Domelevo Entfellner J.-B."/>
        </authorList>
    </citation>
    <scope>NUCLEOTIDE SEQUENCE</scope>
</reference>